<dbReference type="AlphaFoldDB" id="A0A2S3H9A8"/>
<organism evidence="1">
    <name type="scientific">Panicum hallii</name>
    <dbReference type="NCBI Taxonomy" id="206008"/>
    <lineage>
        <taxon>Eukaryota</taxon>
        <taxon>Viridiplantae</taxon>
        <taxon>Streptophyta</taxon>
        <taxon>Embryophyta</taxon>
        <taxon>Tracheophyta</taxon>
        <taxon>Spermatophyta</taxon>
        <taxon>Magnoliopsida</taxon>
        <taxon>Liliopsida</taxon>
        <taxon>Poales</taxon>
        <taxon>Poaceae</taxon>
        <taxon>PACMAD clade</taxon>
        <taxon>Panicoideae</taxon>
        <taxon>Panicodae</taxon>
        <taxon>Paniceae</taxon>
        <taxon>Panicinae</taxon>
        <taxon>Panicum</taxon>
        <taxon>Panicum sect. Panicum</taxon>
    </lineage>
</organism>
<protein>
    <submittedName>
        <fullName evidence="1">Uncharacterized protein</fullName>
    </submittedName>
</protein>
<proteinExistence type="predicted"/>
<evidence type="ECO:0000313" key="1">
    <source>
        <dbReference type="EMBL" id="PAN17937.1"/>
    </source>
</evidence>
<reference evidence="1" key="1">
    <citation type="submission" date="2018-04" db="EMBL/GenBank/DDBJ databases">
        <title>WGS assembly of Panicum hallii.</title>
        <authorList>
            <person name="Lovell J."/>
            <person name="Jenkins J."/>
            <person name="Lowry D."/>
            <person name="Mamidi S."/>
            <person name="Sreedasyam A."/>
            <person name="Weng X."/>
            <person name="Barry K."/>
            <person name="Bonette J."/>
            <person name="Campitelli B."/>
            <person name="Daum C."/>
            <person name="Gordon S."/>
            <person name="Gould B."/>
            <person name="Lipzen A."/>
            <person name="Macqueen A."/>
            <person name="Palacio-Mejia J."/>
            <person name="Plott C."/>
            <person name="Shakirov E."/>
            <person name="Shu S."/>
            <person name="Yoshinaga Y."/>
            <person name="Zane M."/>
            <person name="Rokhsar D."/>
            <person name="Grimwood J."/>
            <person name="Schmutz J."/>
            <person name="Juenger T."/>
        </authorList>
    </citation>
    <scope>NUCLEOTIDE SEQUENCE [LARGE SCALE GENOMIC DNA]</scope>
    <source>
        <strain evidence="1">FIL2</strain>
    </source>
</reference>
<dbReference type="EMBL" id="CM008048">
    <property type="protein sequence ID" value="PAN17937.1"/>
    <property type="molecule type" value="Genomic_DNA"/>
</dbReference>
<sequence>MKKKRNHTFFTVPSVVRRDHQRSHGIKDRIKGVVQRCLHIDDFESEGWKYTSSEKAIKKTLCLLFRA</sequence>
<name>A0A2S3H9A8_9POAL</name>
<accession>A0A2S3H9A8</accession>
<gene>
    <name evidence="1" type="ORF">PAHAL_3G166400</name>
</gene>
<dbReference type="Gramene" id="PAN17937">
    <property type="protein sequence ID" value="PAN17937"/>
    <property type="gene ID" value="PAHAL_3G166400"/>
</dbReference>
<dbReference type="Proteomes" id="UP000243499">
    <property type="component" value="Chromosome 3"/>
</dbReference>